<keyword evidence="5" id="KW-0028">Amino-acid biosynthesis</keyword>
<dbReference type="FunFam" id="3.20.20.70:FF:000037">
    <property type="entry name" value="Tryptophan synthase alpha chain"/>
    <property type="match status" value="1"/>
</dbReference>
<dbReference type="PROSITE" id="PS00167">
    <property type="entry name" value="TRP_SYNTHASE_ALPHA"/>
    <property type="match status" value="1"/>
</dbReference>
<comment type="function">
    <text evidence="1">The alpha subunit is responsible for the aldol cleavage of indoleglycerol phosphate to indole and glyceraldehyde 3-phosphate.</text>
</comment>
<dbReference type="SUPFAM" id="SSF51366">
    <property type="entry name" value="Ribulose-phoshate binding barrel"/>
    <property type="match status" value="1"/>
</dbReference>
<dbReference type="UniPathway" id="UPA00035">
    <property type="reaction ID" value="UER00044"/>
</dbReference>
<dbReference type="NCBIfam" id="TIGR00262">
    <property type="entry name" value="trpA"/>
    <property type="match status" value="1"/>
</dbReference>
<accession>A0A3B1CN76</accession>
<evidence type="ECO:0000256" key="1">
    <source>
        <dbReference type="ARBA" id="ARBA00003365"/>
    </source>
</evidence>
<evidence type="ECO:0000256" key="6">
    <source>
        <dbReference type="ARBA" id="ARBA00022822"/>
    </source>
</evidence>
<dbReference type="Gene3D" id="3.20.20.70">
    <property type="entry name" value="Aldolase class I"/>
    <property type="match status" value="1"/>
</dbReference>
<dbReference type="InterPro" id="IPR013785">
    <property type="entry name" value="Aldolase_TIM"/>
</dbReference>
<keyword evidence="7" id="KW-0057">Aromatic amino acid biosynthesis</keyword>
<dbReference type="EMBL" id="UOGI01000127">
    <property type="protein sequence ID" value="VAX31996.1"/>
    <property type="molecule type" value="Genomic_DNA"/>
</dbReference>
<dbReference type="HAMAP" id="MF_00131">
    <property type="entry name" value="Trp_synth_alpha"/>
    <property type="match status" value="1"/>
</dbReference>
<dbReference type="InterPro" id="IPR018204">
    <property type="entry name" value="Trp_synthase_alpha_AS"/>
</dbReference>
<feature type="transmembrane region" description="Helical" evidence="10">
    <location>
        <begin position="172"/>
        <end position="188"/>
    </location>
</feature>
<evidence type="ECO:0000256" key="9">
    <source>
        <dbReference type="ARBA" id="ARBA00049047"/>
    </source>
</evidence>
<dbReference type="InterPro" id="IPR011060">
    <property type="entry name" value="RibuloseP-bd_barrel"/>
</dbReference>
<evidence type="ECO:0000256" key="5">
    <source>
        <dbReference type="ARBA" id="ARBA00022605"/>
    </source>
</evidence>
<dbReference type="PANTHER" id="PTHR43406:SF1">
    <property type="entry name" value="TRYPTOPHAN SYNTHASE ALPHA CHAIN, CHLOROPLASTIC"/>
    <property type="match status" value="1"/>
</dbReference>
<evidence type="ECO:0000256" key="7">
    <source>
        <dbReference type="ARBA" id="ARBA00023141"/>
    </source>
</evidence>
<dbReference type="Pfam" id="PF00290">
    <property type="entry name" value="Trp_syntA"/>
    <property type="match status" value="1"/>
</dbReference>
<reference evidence="11" key="1">
    <citation type="submission" date="2018-06" db="EMBL/GenBank/DDBJ databases">
        <authorList>
            <person name="Zhirakovskaya E."/>
        </authorList>
    </citation>
    <scope>NUCLEOTIDE SEQUENCE</scope>
</reference>
<evidence type="ECO:0000256" key="8">
    <source>
        <dbReference type="ARBA" id="ARBA00023239"/>
    </source>
</evidence>
<dbReference type="EC" id="4.2.1.20" evidence="4"/>
<comment type="subunit">
    <text evidence="3">Tetramer of two alpha and two beta chains.</text>
</comment>
<evidence type="ECO:0000256" key="2">
    <source>
        <dbReference type="ARBA" id="ARBA00004733"/>
    </source>
</evidence>
<evidence type="ECO:0000313" key="11">
    <source>
        <dbReference type="EMBL" id="VAX31996.1"/>
    </source>
</evidence>
<dbReference type="AlphaFoldDB" id="A0A3B1CN76"/>
<dbReference type="CDD" id="cd04724">
    <property type="entry name" value="Tryptophan_synthase_alpha"/>
    <property type="match status" value="1"/>
</dbReference>
<evidence type="ECO:0000256" key="3">
    <source>
        <dbReference type="ARBA" id="ARBA00011270"/>
    </source>
</evidence>
<dbReference type="GO" id="GO:0004834">
    <property type="term" value="F:tryptophan synthase activity"/>
    <property type="evidence" value="ECO:0007669"/>
    <property type="project" value="UniProtKB-EC"/>
</dbReference>
<gene>
    <name evidence="11" type="ORF">MNBD_NITROSPIRAE03-1084</name>
</gene>
<proteinExistence type="inferred from homology"/>
<dbReference type="InterPro" id="IPR002028">
    <property type="entry name" value="Trp_synthase_suA"/>
</dbReference>
<dbReference type="GO" id="GO:0005829">
    <property type="term" value="C:cytosol"/>
    <property type="evidence" value="ECO:0007669"/>
    <property type="project" value="TreeGrafter"/>
</dbReference>
<keyword evidence="8 11" id="KW-0456">Lyase</keyword>
<comment type="catalytic activity">
    <reaction evidence="9">
        <text>(1S,2R)-1-C-(indol-3-yl)glycerol 3-phosphate + L-serine = D-glyceraldehyde 3-phosphate + L-tryptophan + H2O</text>
        <dbReference type="Rhea" id="RHEA:10532"/>
        <dbReference type="ChEBI" id="CHEBI:15377"/>
        <dbReference type="ChEBI" id="CHEBI:33384"/>
        <dbReference type="ChEBI" id="CHEBI:57912"/>
        <dbReference type="ChEBI" id="CHEBI:58866"/>
        <dbReference type="ChEBI" id="CHEBI:59776"/>
        <dbReference type="EC" id="4.2.1.20"/>
    </reaction>
</comment>
<organism evidence="11">
    <name type="scientific">hydrothermal vent metagenome</name>
    <dbReference type="NCBI Taxonomy" id="652676"/>
    <lineage>
        <taxon>unclassified sequences</taxon>
        <taxon>metagenomes</taxon>
        <taxon>ecological metagenomes</taxon>
    </lineage>
</organism>
<keyword evidence="10" id="KW-0812">Transmembrane</keyword>
<keyword evidence="6" id="KW-0822">Tryptophan biosynthesis</keyword>
<comment type="pathway">
    <text evidence="2">Amino-acid biosynthesis; L-tryptophan biosynthesis; L-tryptophan from chorismate: step 5/5.</text>
</comment>
<keyword evidence="10" id="KW-1133">Transmembrane helix</keyword>
<evidence type="ECO:0000256" key="4">
    <source>
        <dbReference type="ARBA" id="ARBA00012043"/>
    </source>
</evidence>
<name>A0A3B1CN76_9ZZZZ</name>
<evidence type="ECO:0000256" key="10">
    <source>
        <dbReference type="SAM" id="Phobius"/>
    </source>
</evidence>
<protein>
    <recommendedName>
        <fullName evidence="4">tryptophan synthase</fullName>
        <ecNumber evidence="4">4.2.1.20</ecNumber>
    </recommendedName>
</protein>
<keyword evidence="10" id="KW-0472">Membrane</keyword>
<dbReference type="PANTHER" id="PTHR43406">
    <property type="entry name" value="TRYPTOPHAN SYNTHASE, ALPHA CHAIN"/>
    <property type="match status" value="1"/>
</dbReference>
<sequence length="257" mass="28078">MGRIESLFDDLRQGGKKAFIPYIMTGDPSLKKTEELVLLLEECGADIIELGVPFSDPLADGPTIQMAAERAIKQGVTLRKVLGAVRRLREKTSVPIVLMTYFNPVFKYGLQSFIDDAFGSEVDGLIVPDLPPDEAKDLIRLARTRDISTIFLLAPTSTDERISLISRASTGFIYYVSITGITGAGITIDKAMRRMIKKIKSVSGKPVAVGFGVKRPEDAEAVAEIADGVIIGSSIVKMINEDEKGLKSYLKSLRRVI</sequence>